<gene>
    <name evidence="2" type="ORF">Vafri_10293</name>
</gene>
<dbReference type="InterPro" id="IPR049226">
    <property type="entry name" value="DUF6823"/>
</dbReference>
<keyword evidence="1" id="KW-0812">Transmembrane</keyword>
<sequence>MQTQLSARAGTIAPSRASRGSRCVLRTQALFGFGKSKNEVDSEKDEQWRLQQELIQKRKSGQLIKEANERRKKVSEELASRKDLRRREKEALARGEMPDTLRGWKPYDKEIDEKANSGIVVPLLPFGIKKYDDVRVAGLLASWRDEWLGSKESMRLCLRAFLVSFCAYACVCLRLYICMWLAANHNRANL</sequence>
<organism evidence="2 3">
    <name type="scientific">Volvox africanus</name>
    <dbReference type="NCBI Taxonomy" id="51714"/>
    <lineage>
        <taxon>Eukaryota</taxon>
        <taxon>Viridiplantae</taxon>
        <taxon>Chlorophyta</taxon>
        <taxon>core chlorophytes</taxon>
        <taxon>Chlorophyceae</taxon>
        <taxon>CS clade</taxon>
        <taxon>Chlamydomonadales</taxon>
        <taxon>Volvocaceae</taxon>
        <taxon>Volvox</taxon>
    </lineage>
</organism>
<evidence type="ECO:0000313" key="2">
    <source>
        <dbReference type="EMBL" id="GIL54546.1"/>
    </source>
</evidence>
<protein>
    <submittedName>
        <fullName evidence="2">Uncharacterized protein</fullName>
    </submittedName>
</protein>
<keyword evidence="1" id="KW-1133">Transmembrane helix</keyword>
<evidence type="ECO:0000313" key="3">
    <source>
        <dbReference type="Proteomes" id="UP000747399"/>
    </source>
</evidence>
<proteinExistence type="predicted"/>
<evidence type="ECO:0000256" key="1">
    <source>
        <dbReference type="SAM" id="Phobius"/>
    </source>
</evidence>
<feature type="transmembrane region" description="Helical" evidence="1">
    <location>
        <begin position="160"/>
        <end position="183"/>
    </location>
</feature>
<keyword evidence="3" id="KW-1185">Reference proteome</keyword>
<comment type="caution">
    <text evidence="2">The sequence shown here is derived from an EMBL/GenBank/DDBJ whole genome shotgun (WGS) entry which is preliminary data.</text>
</comment>
<reference evidence="2" key="1">
    <citation type="journal article" date="2021" name="Proc. Natl. Acad. Sci. U.S.A.">
        <title>Three genomes in the algal genus Volvox reveal the fate of a haploid sex-determining region after a transition to homothallism.</title>
        <authorList>
            <person name="Yamamoto K."/>
            <person name="Hamaji T."/>
            <person name="Kawai-Toyooka H."/>
            <person name="Matsuzaki R."/>
            <person name="Takahashi F."/>
            <person name="Nishimura Y."/>
            <person name="Kawachi M."/>
            <person name="Noguchi H."/>
            <person name="Minakuchi Y."/>
            <person name="Umen J.G."/>
            <person name="Toyoda A."/>
            <person name="Nozaki H."/>
        </authorList>
    </citation>
    <scope>NUCLEOTIDE SEQUENCE</scope>
    <source>
        <strain evidence="2">NIES-3780</strain>
    </source>
</reference>
<accession>A0A8J4F0I8</accession>
<dbReference type="AlphaFoldDB" id="A0A8J4F0I8"/>
<name>A0A8J4F0I8_9CHLO</name>
<dbReference type="EMBL" id="BNCO01000019">
    <property type="protein sequence ID" value="GIL54546.1"/>
    <property type="molecule type" value="Genomic_DNA"/>
</dbReference>
<keyword evidence="1" id="KW-0472">Membrane</keyword>
<dbReference type="Pfam" id="PF20709">
    <property type="entry name" value="DUF6823"/>
    <property type="match status" value="1"/>
</dbReference>
<dbReference type="Proteomes" id="UP000747399">
    <property type="component" value="Unassembled WGS sequence"/>
</dbReference>